<dbReference type="eggNOG" id="ENOG502ZCID">
    <property type="taxonomic scope" value="Bacteria"/>
</dbReference>
<dbReference type="Pfam" id="PF19652">
    <property type="entry name" value="DUF6155"/>
    <property type="match status" value="1"/>
</dbReference>
<dbReference type="STRING" id="1279009.ADICEAN_02802"/>
<reference evidence="1 2" key="1">
    <citation type="journal article" date="2013" name="Genome Announc.">
        <title>Draft Genome Sequence of Cesiribacter andamanensis Strain AMV16T, Isolated from a Soil Sample from a Mud Volcano in the Andaman Islands, India.</title>
        <authorList>
            <person name="Shivaji S."/>
            <person name="Ara S."/>
            <person name="Begum Z."/>
            <person name="Srinivas T.N."/>
            <person name="Singh A."/>
            <person name="Kumar Pinnaka A."/>
        </authorList>
    </citation>
    <scope>NUCLEOTIDE SEQUENCE [LARGE SCALE GENOMIC DNA]</scope>
    <source>
        <strain evidence="1 2">AMV16</strain>
    </source>
</reference>
<accession>M7N4B1</accession>
<dbReference type="Proteomes" id="UP000011910">
    <property type="component" value="Unassembled WGS sequence"/>
</dbReference>
<dbReference type="AlphaFoldDB" id="M7N4B1"/>
<proteinExistence type="predicted"/>
<evidence type="ECO:0000313" key="1">
    <source>
        <dbReference type="EMBL" id="EMR02056.1"/>
    </source>
</evidence>
<name>M7N4B1_9BACT</name>
<comment type="caution">
    <text evidence="1">The sequence shown here is derived from an EMBL/GenBank/DDBJ whole genome shotgun (WGS) entry which is preliminary data.</text>
</comment>
<dbReference type="EMBL" id="AODQ01000075">
    <property type="protein sequence ID" value="EMR02056.1"/>
    <property type="molecule type" value="Genomic_DNA"/>
</dbReference>
<keyword evidence="2" id="KW-1185">Reference proteome</keyword>
<protein>
    <submittedName>
        <fullName evidence="1">Uncharacterized protein</fullName>
    </submittedName>
</protein>
<evidence type="ECO:0000313" key="2">
    <source>
        <dbReference type="Proteomes" id="UP000011910"/>
    </source>
</evidence>
<dbReference type="RefSeq" id="WP_009196190.1">
    <property type="nucleotide sequence ID" value="NZ_AODQ01000075.1"/>
</dbReference>
<dbReference type="InterPro" id="IPR046153">
    <property type="entry name" value="DUF6155"/>
</dbReference>
<gene>
    <name evidence="1" type="ORF">ADICEAN_02802</name>
</gene>
<organism evidence="1 2">
    <name type="scientific">Cesiribacter andamanensis AMV16</name>
    <dbReference type="NCBI Taxonomy" id="1279009"/>
    <lineage>
        <taxon>Bacteria</taxon>
        <taxon>Pseudomonadati</taxon>
        <taxon>Bacteroidota</taxon>
        <taxon>Cytophagia</taxon>
        <taxon>Cytophagales</taxon>
        <taxon>Cesiribacteraceae</taxon>
        <taxon>Cesiribacter</taxon>
    </lineage>
</organism>
<dbReference type="OrthoDB" id="979020at2"/>
<sequence>MAIGVREVKKYLQELSDEELREEVMKLYKKFPILKEYYQQELSLDGGGLVADYKKKIHQHYFPSGRSPKRPRAAKTRELISRFRKLSPFSFDVADLLLYQVETMVAFSASKGTSGNRGYVSGGFNQTLISRYKEALQLVVAEALEGEFMPRLQQVLKEARFMRWGTYEALLELYIQHINKRPEGVGV</sequence>